<dbReference type="Ensembl" id="ENSCVAT00000000205.1">
    <property type="protein sequence ID" value="ENSCVAP00000026004.1"/>
    <property type="gene ID" value="ENSCVAG00000011220.1"/>
</dbReference>
<organism evidence="1 2">
    <name type="scientific">Cyprinodon variegatus</name>
    <name type="common">Sheepshead minnow</name>
    <dbReference type="NCBI Taxonomy" id="28743"/>
    <lineage>
        <taxon>Eukaryota</taxon>
        <taxon>Metazoa</taxon>
        <taxon>Chordata</taxon>
        <taxon>Craniata</taxon>
        <taxon>Vertebrata</taxon>
        <taxon>Euteleostomi</taxon>
        <taxon>Actinopterygii</taxon>
        <taxon>Neopterygii</taxon>
        <taxon>Teleostei</taxon>
        <taxon>Neoteleostei</taxon>
        <taxon>Acanthomorphata</taxon>
        <taxon>Ovalentaria</taxon>
        <taxon>Atherinomorphae</taxon>
        <taxon>Cyprinodontiformes</taxon>
        <taxon>Cyprinodontidae</taxon>
        <taxon>Cyprinodon</taxon>
    </lineage>
</organism>
<sequence length="57" mass="6322">LSKTMIETFKVPDLGGFPPSNAVRISLCSAFFSRSRDFCRTKNGILSSPLSRICKLK</sequence>
<evidence type="ECO:0000313" key="2">
    <source>
        <dbReference type="Proteomes" id="UP000265020"/>
    </source>
</evidence>
<evidence type="ECO:0000313" key="1">
    <source>
        <dbReference type="Ensembl" id="ENSCVAP00000026004.1"/>
    </source>
</evidence>
<dbReference type="Proteomes" id="UP000265020">
    <property type="component" value="Unassembled WGS sequence"/>
</dbReference>
<reference evidence="1" key="2">
    <citation type="submission" date="2025-09" db="UniProtKB">
        <authorList>
            <consortium name="Ensembl"/>
        </authorList>
    </citation>
    <scope>IDENTIFICATION</scope>
</reference>
<accession>A0A3Q2E3T4</accession>
<protein>
    <submittedName>
        <fullName evidence="1">Uncharacterized protein</fullName>
    </submittedName>
</protein>
<proteinExistence type="predicted"/>
<dbReference type="GeneTree" id="ENSGT00950000183286"/>
<reference evidence="1" key="1">
    <citation type="submission" date="2025-08" db="UniProtKB">
        <authorList>
            <consortium name="Ensembl"/>
        </authorList>
    </citation>
    <scope>IDENTIFICATION</scope>
</reference>
<name>A0A3Q2E3T4_CYPVA</name>
<keyword evidence="2" id="KW-1185">Reference proteome</keyword>
<dbReference type="OMA" id="INCNLMF"/>
<dbReference type="AlphaFoldDB" id="A0A3Q2E3T4"/>